<dbReference type="RefSeq" id="WP_124785197.1">
    <property type="nucleotide sequence ID" value="NZ_CP034171.1"/>
</dbReference>
<gene>
    <name evidence="1" type="ORF">EIH08_10320</name>
</gene>
<protein>
    <submittedName>
        <fullName evidence="1">Uncharacterized protein</fullName>
    </submittedName>
</protein>
<accession>A0A3G8WZ27</accession>
<evidence type="ECO:0000313" key="1">
    <source>
        <dbReference type="EMBL" id="AZI21036.1"/>
    </source>
</evidence>
<reference evidence="2" key="1">
    <citation type="submission" date="2018-11" db="EMBL/GenBank/DDBJ databases">
        <title>Proposal to divide the Flavobacteriaceae and reorganize its genera based on Amino Acid Identity values calculated from whole genome sequences.</title>
        <authorList>
            <person name="Nicholson A.C."/>
            <person name="Gulvik C.A."/>
            <person name="Whitney A.M."/>
            <person name="Humrighouse B.W."/>
            <person name="Bell M."/>
            <person name="Holmes B."/>
            <person name="Steigerwalt A.B."/>
            <person name="Villarma A."/>
            <person name="Sheth M."/>
            <person name="Batra D."/>
            <person name="Pryor J."/>
            <person name="Bernardet J.-F."/>
            <person name="Hugo C."/>
            <person name="Kampfer P."/>
            <person name="Newman J.D."/>
            <person name="McQuiston J.R."/>
        </authorList>
    </citation>
    <scope>NUCLEOTIDE SEQUENCE [LARGE SCALE GENOMIC DNA]</scope>
    <source>
        <strain evidence="2">H4753</strain>
    </source>
</reference>
<name>A0A3G8WZ27_9FLAO</name>
<dbReference type="Proteomes" id="UP000282297">
    <property type="component" value="Chromosome"/>
</dbReference>
<proteinExistence type="predicted"/>
<dbReference type="EMBL" id="CP034171">
    <property type="protein sequence ID" value="AZI21036.1"/>
    <property type="molecule type" value="Genomic_DNA"/>
</dbReference>
<organism evidence="1 2">
    <name type="scientific">Chryseobacterium taklimakanense</name>
    <dbReference type="NCBI Taxonomy" id="536441"/>
    <lineage>
        <taxon>Bacteria</taxon>
        <taxon>Pseudomonadati</taxon>
        <taxon>Bacteroidota</taxon>
        <taxon>Flavobacteriia</taxon>
        <taxon>Flavobacteriales</taxon>
        <taxon>Weeksellaceae</taxon>
        <taxon>Chryseobacterium group</taxon>
        <taxon>Chryseobacterium</taxon>
    </lineage>
</organism>
<sequence length="92" mass="10658">MKEVEDIWRYQKFFRIKSGLWALGSETLSNCNAGISFHGVVQNIFSVFLRRKKYCTGIKYETSSDQSERVDIHYFTDLQTIISAKGSANLRK</sequence>
<dbReference type="AlphaFoldDB" id="A0A3G8WZ27"/>
<evidence type="ECO:0000313" key="2">
    <source>
        <dbReference type="Proteomes" id="UP000282297"/>
    </source>
</evidence>